<proteinExistence type="predicted"/>
<dbReference type="AlphaFoldDB" id="A0A554MWW7"/>
<organism evidence="1 2">
    <name type="scientific">Haloglomus irregulare</name>
    <dbReference type="NCBI Taxonomy" id="2234134"/>
    <lineage>
        <taxon>Archaea</taxon>
        <taxon>Methanobacteriati</taxon>
        <taxon>Methanobacteriota</taxon>
        <taxon>Stenosarchaea group</taxon>
        <taxon>Halobacteria</taxon>
        <taxon>Halobacteriales</taxon>
        <taxon>Natronomonadaceae</taxon>
        <taxon>Haloglomus</taxon>
    </lineage>
</organism>
<evidence type="ECO:0000313" key="2">
    <source>
        <dbReference type="Proteomes" id="UP000319894"/>
    </source>
</evidence>
<reference evidence="1 2" key="1">
    <citation type="submission" date="2018-06" db="EMBL/GenBank/DDBJ databases">
        <title>Natronomonas sp. F16-60 a new haloarchaeon isolated from a solar saltern of Isla Cristina, Huelva, Spain.</title>
        <authorList>
            <person name="Duran-Viseras A."/>
            <person name="Sanchez-Porro C."/>
            <person name="Ventosa A."/>
        </authorList>
    </citation>
    <scope>NUCLEOTIDE SEQUENCE [LARGE SCALE GENOMIC DNA]</scope>
    <source>
        <strain evidence="1 2">F16-60</strain>
    </source>
</reference>
<dbReference type="InParanoid" id="A0A554MWW7"/>
<accession>A0A554MWW7</accession>
<sequence length="78" mass="8822">MENAGTGEVVIGFTDRNPSPLFTVTEQFRRTPGRFDGPVSARIRCWQDGEHELGTCHGSGPWRPDSDRLREVLRIHSE</sequence>
<keyword evidence="2" id="KW-1185">Reference proteome</keyword>
<name>A0A554MWW7_9EURY</name>
<gene>
    <name evidence="1" type="ORF">DP107_14690</name>
</gene>
<dbReference type="EMBL" id="QMDX01000011">
    <property type="protein sequence ID" value="TSD09621.1"/>
    <property type="molecule type" value="Genomic_DNA"/>
</dbReference>
<comment type="caution">
    <text evidence="1">The sequence shown here is derived from an EMBL/GenBank/DDBJ whole genome shotgun (WGS) entry which is preliminary data.</text>
</comment>
<protein>
    <submittedName>
        <fullName evidence="1">Uncharacterized protein</fullName>
    </submittedName>
</protein>
<evidence type="ECO:0000313" key="1">
    <source>
        <dbReference type="EMBL" id="TSD09621.1"/>
    </source>
</evidence>
<dbReference type="Proteomes" id="UP000319894">
    <property type="component" value="Unassembled WGS sequence"/>
</dbReference>